<comment type="caution">
    <text evidence="1">The sequence shown here is derived from an EMBL/GenBank/DDBJ whole genome shotgun (WGS) entry which is preliminary data.</text>
</comment>
<dbReference type="Proteomes" id="UP001501020">
    <property type="component" value="Unassembled WGS sequence"/>
</dbReference>
<sequence length="52" mass="5473">MLLGTVAAMALVETPGWTVRRAGMGGVAALVQLARRTASVTDEPEVTERLYG</sequence>
<evidence type="ECO:0000313" key="1">
    <source>
        <dbReference type="EMBL" id="GAA2153535.1"/>
    </source>
</evidence>
<dbReference type="EMBL" id="BAAAMR010000062">
    <property type="protein sequence ID" value="GAA2153535.1"/>
    <property type="molecule type" value="Genomic_DNA"/>
</dbReference>
<proteinExistence type="predicted"/>
<gene>
    <name evidence="1" type="ORF">GCM10009727_60030</name>
</gene>
<protein>
    <submittedName>
        <fullName evidence="1">Uncharacterized protein</fullName>
    </submittedName>
</protein>
<reference evidence="1 2" key="1">
    <citation type="journal article" date="2019" name="Int. J. Syst. Evol. Microbiol.">
        <title>The Global Catalogue of Microorganisms (GCM) 10K type strain sequencing project: providing services to taxonomists for standard genome sequencing and annotation.</title>
        <authorList>
            <consortium name="The Broad Institute Genomics Platform"/>
            <consortium name="The Broad Institute Genome Sequencing Center for Infectious Disease"/>
            <person name="Wu L."/>
            <person name="Ma J."/>
        </authorList>
    </citation>
    <scope>NUCLEOTIDE SEQUENCE [LARGE SCALE GENOMIC DNA]</scope>
    <source>
        <strain evidence="1 2">JCM 13850</strain>
    </source>
</reference>
<organism evidence="1 2">
    <name type="scientific">Actinomadura napierensis</name>
    <dbReference type="NCBI Taxonomy" id="267854"/>
    <lineage>
        <taxon>Bacteria</taxon>
        <taxon>Bacillati</taxon>
        <taxon>Actinomycetota</taxon>
        <taxon>Actinomycetes</taxon>
        <taxon>Streptosporangiales</taxon>
        <taxon>Thermomonosporaceae</taxon>
        <taxon>Actinomadura</taxon>
    </lineage>
</organism>
<name>A0ABN3A519_9ACTN</name>
<accession>A0ABN3A519</accession>
<keyword evidence="2" id="KW-1185">Reference proteome</keyword>
<evidence type="ECO:0000313" key="2">
    <source>
        <dbReference type="Proteomes" id="UP001501020"/>
    </source>
</evidence>